<keyword evidence="3" id="KW-1185">Reference proteome</keyword>
<reference evidence="2" key="1">
    <citation type="submission" date="2022-09" db="EMBL/GenBank/DDBJ databases">
        <title>Tahibacter sp. nov., isolated from a fresh water.</title>
        <authorList>
            <person name="Baek J.H."/>
            <person name="Lee J.K."/>
            <person name="Kim J.M."/>
            <person name="Jeon C.O."/>
        </authorList>
    </citation>
    <scope>NUCLEOTIDE SEQUENCE</scope>
    <source>
        <strain evidence="2">W38</strain>
    </source>
</reference>
<keyword evidence="1" id="KW-1133">Transmembrane helix</keyword>
<name>A0ABY6BNI0_9GAMM</name>
<feature type="transmembrane region" description="Helical" evidence="1">
    <location>
        <begin position="52"/>
        <end position="72"/>
    </location>
</feature>
<protein>
    <recommendedName>
        <fullName evidence="4">Small integral membrane protein</fullName>
    </recommendedName>
</protein>
<keyword evidence="1" id="KW-0472">Membrane</keyword>
<evidence type="ECO:0000256" key="1">
    <source>
        <dbReference type="SAM" id="Phobius"/>
    </source>
</evidence>
<sequence>MNTALMTAGLLMIGIGAIHSSLGEWLIFRHVRARGVAAHLPAPPLAERHVRILWATWHIVTVMGWMIAAVLIRVSRSDADLRSFLLDAIFVATAASAVLVLLGTRGRHPGWIGLGLVAAITLAFT</sequence>
<keyword evidence="1" id="KW-0812">Transmembrane</keyword>
<evidence type="ECO:0000313" key="2">
    <source>
        <dbReference type="EMBL" id="UXI70121.1"/>
    </source>
</evidence>
<organism evidence="2 3">
    <name type="scientific">Tahibacter amnicola</name>
    <dbReference type="NCBI Taxonomy" id="2976241"/>
    <lineage>
        <taxon>Bacteria</taxon>
        <taxon>Pseudomonadati</taxon>
        <taxon>Pseudomonadota</taxon>
        <taxon>Gammaproteobacteria</taxon>
        <taxon>Lysobacterales</taxon>
        <taxon>Rhodanobacteraceae</taxon>
        <taxon>Tahibacter</taxon>
    </lineage>
</organism>
<evidence type="ECO:0008006" key="4">
    <source>
        <dbReference type="Google" id="ProtNLM"/>
    </source>
</evidence>
<gene>
    <name evidence="2" type="ORF">N4264_10970</name>
</gene>
<evidence type="ECO:0000313" key="3">
    <source>
        <dbReference type="Proteomes" id="UP001064632"/>
    </source>
</evidence>
<feature type="transmembrane region" description="Helical" evidence="1">
    <location>
        <begin position="84"/>
        <end position="102"/>
    </location>
</feature>
<proteinExistence type="predicted"/>
<feature type="transmembrane region" description="Helical" evidence="1">
    <location>
        <begin position="108"/>
        <end position="124"/>
    </location>
</feature>
<dbReference type="Proteomes" id="UP001064632">
    <property type="component" value="Chromosome"/>
</dbReference>
<accession>A0ABY6BNI0</accession>
<dbReference type="EMBL" id="CP104694">
    <property type="protein sequence ID" value="UXI70121.1"/>
    <property type="molecule type" value="Genomic_DNA"/>
</dbReference>
<dbReference type="RefSeq" id="WP_261697072.1">
    <property type="nucleotide sequence ID" value="NZ_CP104694.1"/>
</dbReference>